<protein>
    <submittedName>
        <fullName evidence="1">Uncharacterized protein</fullName>
    </submittedName>
</protein>
<evidence type="ECO:0000313" key="2">
    <source>
        <dbReference type="Proteomes" id="UP000694892"/>
    </source>
</evidence>
<name>A0A974BW93_XENLA</name>
<evidence type="ECO:0000313" key="1">
    <source>
        <dbReference type="EMBL" id="OCT62098.1"/>
    </source>
</evidence>
<proteinExistence type="predicted"/>
<sequence length="99" mass="10476">MVSSRQGAHARGGVIDYEPLLSRTPSLLNHLLCLRLAPPPHSSLSSSSSSSSSSLSLSIRAPCLLPLFSPPQFCPCPPPYFLFFSLSWIPGSGGCGCDE</sequence>
<accession>A0A974BW93</accession>
<dbReference type="EMBL" id="CM004482">
    <property type="protein sequence ID" value="OCT62098.1"/>
    <property type="molecule type" value="Genomic_DNA"/>
</dbReference>
<reference evidence="2" key="1">
    <citation type="journal article" date="2016" name="Nature">
        <title>Genome evolution in the allotetraploid frog Xenopus laevis.</title>
        <authorList>
            <person name="Session A.M."/>
            <person name="Uno Y."/>
            <person name="Kwon T."/>
            <person name="Chapman J.A."/>
            <person name="Toyoda A."/>
            <person name="Takahashi S."/>
            <person name="Fukui A."/>
            <person name="Hikosaka A."/>
            <person name="Suzuki A."/>
            <person name="Kondo M."/>
            <person name="van Heeringen S.J."/>
            <person name="Quigley I."/>
            <person name="Heinz S."/>
            <person name="Ogino H."/>
            <person name="Ochi H."/>
            <person name="Hellsten U."/>
            <person name="Lyons J.B."/>
            <person name="Simakov O."/>
            <person name="Putnam N."/>
            <person name="Stites J."/>
            <person name="Kuroki Y."/>
            <person name="Tanaka T."/>
            <person name="Michiue T."/>
            <person name="Watanabe M."/>
            <person name="Bogdanovic O."/>
            <person name="Lister R."/>
            <person name="Georgiou G."/>
            <person name="Paranjpe S.S."/>
            <person name="van Kruijsbergen I."/>
            <person name="Shu S."/>
            <person name="Carlson J."/>
            <person name="Kinoshita T."/>
            <person name="Ohta Y."/>
            <person name="Mawaribuchi S."/>
            <person name="Jenkins J."/>
            <person name="Grimwood J."/>
            <person name="Schmutz J."/>
            <person name="Mitros T."/>
            <person name="Mozaffari S.V."/>
            <person name="Suzuki Y."/>
            <person name="Haramoto Y."/>
            <person name="Yamamoto T.S."/>
            <person name="Takagi C."/>
            <person name="Heald R."/>
            <person name="Miller K."/>
            <person name="Haudenschild C."/>
            <person name="Kitzman J."/>
            <person name="Nakayama T."/>
            <person name="Izutsu Y."/>
            <person name="Robert J."/>
            <person name="Fortriede J."/>
            <person name="Burns K."/>
            <person name="Lotay V."/>
            <person name="Karimi K."/>
            <person name="Yasuoka Y."/>
            <person name="Dichmann D.S."/>
            <person name="Flajnik M.F."/>
            <person name="Houston D.W."/>
            <person name="Shendure J."/>
            <person name="DuPasquier L."/>
            <person name="Vize P.D."/>
            <person name="Zorn A.M."/>
            <person name="Ito M."/>
            <person name="Marcotte E.M."/>
            <person name="Wallingford J.B."/>
            <person name="Ito Y."/>
            <person name="Asashima M."/>
            <person name="Ueno N."/>
            <person name="Matsuda Y."/>
            <person name="Veenstra G.J."/>
            <person name="Fujiyama A."/>
            <person name="Harland R.M."/>
            <person name="Taira M."/>
            <person name="Rokhsar D.S."/>
        </authorList>
    </citation>
    <scope>NUCLEOTIDE SEQUENCE [LARGE SCALE GENOMIC DNA]</scope>
    <source>
        <strain evidence="2">J</strain>
    </source>
</reference>
<dbReference type="AlphaFoldDB" id="A0A974BW93"/>
<dbReference type="Proteomes" id="UP000694892">
    <property type="component" value="Chromosome 9_10L"/>
</dbReference>
<gene>
    <name evidence="1" type="ORF">XELAEV_18043182mg</name>
</gene>
<organism evidence="1 2">
    <name type="scientific">Xenopus laevis</name>
    <name type="common">African clawed frog</name>
    <dbReference type="NCBI Taxonomy" id="8355"/>
    <lineage>
        <taxon>Eukaryota</taxon>
        <taxon>Metazoa</taxon>
        <taxon>Chordata</taxon>
        <taxon>Craniata</taxon>
        <taxon>Vertebrata</taxon>
        <taxon>Euteleostomi</taxon>
        <taxon>Amphibia</taxon>
        <taxon>Batrachia</taxon>
        <taxon>Anura</taxon>
        <taxon>Pipoidea</taxon>
        <taxon>Pipidae</taxon>
        <taxon>Xenopodinae</taxon>
        <taxon>Xenopus</taxon>
        <taxon>Xenopus</taxon>
    </lineage>
</organism>